<dbReference type="AlphaFoldDB" id="A0A0A9W6K7"/>
<evidence type="ECO:0000259" key="2">
    <source>
        <dbReference type="PROSITE" id="PS50181"/>
    </source>
</evidence>
<dbReference type="Gene3D" id="3.40.1000.30">
    <property type="match status" value="1"/>
</dbReference>
<reference evidence="3" key="1">
    <citation type="journal article" date="2014" name="PLoS ONE">
        <title>Transcriptome-Based Identification of ABC Transporters in the Western Tarnished Plant Bug Lygus hesperus.</title>
        <authorList>
            <person name="Hull J.J."/>
            <person name="Chaney K."/>
            <person name="Geib S.M."/>
            <person name="Fabrick J.A."/>
            <person name="Brent C.S."/>
            <person name="Walsh D."/>
            <person name="Lavine L.C."/>
        </authorList>
    </citation>
    <scope>NUCLEOTIDE SEQUENCE</scope>
</reference>
<name>A0A0A9W6K7_LYGHE</name>
<dbReference type="InterPro" id="IPR036047">
    <property type="entry name" value="F-box-like_dom_sf"/>
</dbReference>
<reference evidence="4" key="3">
    <citation type="submission" date="2014-09" db="EMBL/GenBank/DDBJ databases">
        <authorList>
            <person name="Magalhaes I.L.F."/>
            <person name="Oliveira U."/>
            <person name="Santos F.R."/>
            <person name="Vidigal T.H.D.A."/>
            <person name="Brescovit A.D."/>
            <person name="Santos A.J."/>
        </authorList>
    </citation>
    <scope>NUCLEOTIDE SEQUENCE</scope>
</reference>
<dbReference type="InterPro" id="IPR001810">
    <property type="entry name" value="F-box_dom"/>
</dbReference>
<organism evidence="3">
    <name type="scientific">Lygus hesperus</name>
    <name type="common">Western plant bug</name>
    <dbReference type="NCBI Taxonomy" id="30085"/>
    <lineage>
        <taxon>Eukaryota</taxon>
        <taxon>Metazoa</taxon>
        <taxon>Ecdysozoa</taxon>
        <taxon>Arthropoda</taxon>
        <taxon>Hexapoda</taxon>
        <taxon>Insecta</taxon>
        <taxon>Pterygota</taxon>
        <taxon>Neoptera</taxon>
        <taxon>Paraneoptera</taxon>
        <taxon>Hemiptera</taxon>
        <taxon>Heteroptera</taxon>
        <taxon>Panheteroptera</taxon>
        <taxon>Cimicomorpha</taxon>
        <taxon>Miridae</taxon>
        <taxon>Mirini</taxon>
        <taxon>Lygus</taxon>
    </lineage>
</organism>
<evidence type="ECO:0000256" key="1">
    <source>
        <dbReference type="SAM" id="MobiDB-lite"/>
    </source>
</evidence>
<reference evidence="3" key="2">
    <citation type="submission" date="2014-07" db="EMBL/GenBank/DDBJ databases">
        <authorList>
            <person name="Hull J."/>
        </authorList>
    </citation>
    <scope>NUCLEOTIDE SEQUENCE</scope>
</reference>
<evidence type="ECO:0000313" key="4">
    <source>
        <dbReference type="EMBL" id="JAG52118.1"/>
    </source>
</evidence>
<evidence type="ECO:0000313" key="3">
    <source>
        <dbReference type="EMBL" id="JAG00505.1"/>
    </source>
</evidence>
<feature type="compositionally biased region" description="Polar residues" evidence="1">
    <location>
        <begin position="276"/>
        <end position="287"/>
    </location>
</feature>
<feature type="region of interest" description="Disordered" evidence="1">
    <location>
        <begin position="271"/>
        <end position="322"/>
    </location>
</feature>
<dbReference type="EMBL" id="GBRD01013708">
    <property type="protein sequence ID" value="JAG52118.1"/>
    <property type="molecule type" value="Transcribed_RNA"/>
</dbReference>
<dbReference type="Gene3D" id="1.20.1280.50">
    <property type="match status" value="1"/>
</dbReference>
<sequence length="322" mass="36142">MKSAFKLGDGKDDVIPAHLEALINNTIMDRWKLLVTVGGSVDISDYPLECDLLCCVALVIALEEGFRLDERHLTAGFDIRVLRDLKHMPPFRVANKTYRINLMLPTVLDLQFTILIDPVCGDTSIIHFMAVGKTTVGKKVEIVCQSSIAIHNPKYIHVINQTCAKFYNVKSLSLAIRQIVDDVKRKVLSDHDVVVAASLVGLPEEVKKYLLKYLGTKDFLAVTSTNSYLHNQFGHDDELWRYYLKRDMKIGDISGVNPLQAYKAWFRRGPQDGRRSNLTTSQAQATISRPVRSISELSSTSTPTTASQRSQPRSTGSAEWEF</sequence>
<dbReference type="EMBL" id="GBHO01043099">
    <property type="protein sequence ID" value="JAG00505.1"/>
    <property type="molecule type" value="Transcribed_RNA"/>
</dbReference>
<feature type="domain" description="F-box" evidence="2">
    <location>
        <begin position="196"/>
        <end position="243"/>
    </location>
</feature>
<dbReference type="PROSITE" id="PS50181">
    <property type="entry name" value="FBOX"/>
    <property type="match status" value="1"/>
</dbReference>
<gene>
    <name evidence="3" type="primary">FBXO4</name>
    <name evidence="3" type="ORF">CM83_98845</name>
</gene>
<feature type="compositionally biased region" description="Polar residues" evidence="1">
    <location>
        <begin position="295"/>
        <end position="322"/>
    </location>
</feature>
<protein>
    <submittedName>
        <fullName evidence="3">F-box only protein 4</fullName>
    </submittedName>
</protein>
<accession>A0A0A9W6K7</accession>
<dbReference type="SUPFAM" id="SSF81383">
    <property type="entry name" value="F-box domain"/>
    <property type="match status" value="1"/>
</dbReference>
<proteinExistence type="predicted"/>